<accession>A0A0K8MCJ3</accession>
<evidence type="ECO:0000313" key="2">
    <source>
        <dbReference type="Proteomes" id="UP000036771"/>
    </source>
</evidence>
<sequence length="372" mass="41290">MRLFNLIILLGALQINTPHALKASNGNLPDNMPANEVMFVGAHNAAMSSAEGWVYAQQSQDLEGLWKAGVRSAKIPLHWYQPEDPVHPVGLAKKGLSILKGIVKGKIEPAKPYLALCHEFPANNNCRLTVLQRAGKPPQDSLQFFTRLAKLMSENPKEVFILILESYTNQRSKTNGAAQYSDADARQILQADLEKSGLARFAYKLTASQSTQNASWPTLGDLRKQQKRVIIFTTNMQDVEGSSYLNPLHSFFRSTHWETAKIENCGMADDHTPAGLFHMGVGPEASIPHDSILGKGLKMINKIKNTGIVQQSDYAKVNSKEEILKRIEKCHAVQPDAKHPNIISGDYVEKGDMKNVINDLNAKHAEKYTNKK</sequence>
<dbReference type="Proteomes" id="UP000036771">
    <property type="component" value="Unassembled WGS sequence"/>
</dbReference>
<dbReference type="SUPFAM" id="SSF51695">
    <property type="entry name" value="PLC-like phosphodiesterases"/>
    <property type="match status" value="1"/>
</dbReference>
<dbReference type="Gene3D" id="3.20.20.190">
    <property type="entry name" value="Phosphatidylinositol (PI) phosphodiesterase"/>
    <property type="match status" value="1"/>
</dbReference>
<dbReference type="AlphaFoldDB" id="A0A0K8MCJ3"/>
<dbReference type="EMBL" id="BBVC01000037">
    <property type="protein sequence ID" value="GAO98270.1"/>
    <property type="molecule type" value="Genomic_DNA"/>
</dbReference>
<proteinExistence type="predicted"/>
<protein>
    <submittedName>
        <fullName evidence="1">Uncharacterized protein</fullName>
    </submittedName>
</protein>
<keyword evidence="2" id="KW-1185">Reference proteome</keyword>
<evidence type="ECO:0000313" key="1">
    <source>
        <dbReference type="EMBL" id="GAO98270.1"/>
    </source>
</evidence>
<dbReference type="Pfam" id="PF26146">
    <property type="entry name" value="PI-PLC_X"/>
    <property type="match status" value="1"/>
</dbReference>
<organism evidence="1 2">
    <name type="scientific">Caedimonas varicaedens</name>
    <dbReference type="NCBI Taxonomy" id="1629334"/>
    <lineage>
        <taxon>Bacteria</taxon>
        <taxon>Pseudomonadati</taxon>
        <taxon>Pseudomonadota</taxon>
        <taxon>Alphaproteobacteria</taxon>
        <taxon>Holosporales</taxon>
        <taxon>Caedimonadaceae</taxon>
        <taxon>Caedimonas</taxon>
    </lineage>
</organism>
<dbReference type="PANTHER" id="PTHR13593:SF140">
    <property type="entry name" value="PLC-LIKE PHOSPHODIESTERASE"/>
    <property type="match status" value="1"/>
</dbReference>
<reference evidence="1 2" key="1">
    <citation type="submission" date="2015-03" db="EMBL/GenBank/DDBJ databases">
        <title>Caedibacter varicaedens, whole genome shotgun sequence.</title>
        <authorList>
            <person name="Suzuki H."/>
            <person name="Dapper A.L."/>
            <person name="Gibson A.K."/>
            <person name="Jackson C."/>
            <person name="Lee H."/>
            <person name="Pejaver V.R."/>
            <person name="Doak T."/>
            <person name="Lynch M."/>
        </authorList>
    </citation>
    <scope>NUCLEOTIDE SEQUENCE [LARGE SCALE GENOMIC DNA]</scope>
</reference>
<comment type="caution">
    <text evidence="1">The sequence shown here is derived from an EMBL/GenBank/DDBJ whole genome shotgun (WGS) entry which is preliminary data.</text>
</comment>
<dbReference type="InterPro" id="IPR017946">
    <property type="entry name" value="PLC-like_Pdiesterase_TIM-brl"/>
</dbReference>
<dbReference type="PANTHER" id="PTHR13593">
    <property type="match status" value="1"/>
</dbReference>
<gene>
    <name evidence="1" type="ORF">Cva_00919</name>
</gene>
<name>A0A0K8MCJ3_9PROT</name>
<dbReference type="InterPro" id="IPR051057">
    <property type="entry name" value="PI-PLC_domain"/>
</dbReference>
<dbReference type="GO" id="GO:0006629">
    <property type="term" value="P:lipid metabolic process"/>
    <property type="evidence" value="ECO:0007669"/>
    <property type="project" value="InterPro"/>
</dbReference>
<dbReference type="GO" id="GO:0008081">
    <property type="term" value="F:phosphoric diester hydrolase activity"/>
    <property type="evidence" value="ECO:0007669"/>
    <property type="project" value="InterPro"/>
</dbReference>